<dbReference type="InterPro" id="IPR054126">
    <property type="entry name" value="CprB_TetR_C"/>
</dbReference>
<gene>
    <name evidence="6" type="ORF">EPD83_019205</name>
</gene>
<keyword evidence="1" id="KW-0805">Transcription regulation</keyword>
<sequence>MPQQQRAIATRRAALEGAAAVIERHGYDAATINLMVRESGVTKGALYFHFSSKEAIAEAIIAEQGAWLDRRTDPGVPPLQCVVDLSYAFVEALLTDPLMRASIRMTVNRAGSPDSVVGGYRTWIDGVAALLRQARDEGALAPGVDPEAAAYVVCASMTGLQLTSETLTGRADLEERVESMWRLLVPGLVGTGDVRDVDVRPPSTRAVDPG</sequence>
<dbReference type="GO" id="GO:0000976">
    <property type="term" value="F:transcription cis-regulatory region binding"/>
    <property type="evidence" value="ECO:0007669"/>
    <property type="project" value="TreeGrafter"/>
</dbReference>
<feature type="DNA-binding region" description="H-T-H motif" evidence="4">
    <location>
        <begin position="31"/>
        <end position="50"/>
    </location>
</feature>
<dbReference type="AlphaFoldDB" id="A0A8T6R8Y7"/>
<organism evidence="6 7">
    <name type="scientific">Phycicoccus flavus</name>
    <dbReference type="NCBI Taxonomy" id="2502783"/>
    <lineage>
        <taxon>Bacteria</taxon>
        <taxon>Bacillati</taxon>
        <taxon>Actinomycetota</taxon>
        <taxon>Actinomycetes</taxon>
        <taxon>Micrococcales</taxon>
        <taxon>Intrasporangiaceae</taxon>
        <taxon>Phycicoccus</taxon>
    </lineage>
</organism>
<dbReference type="InterPro" id="IPR036271">
    <property type="entry name" value="Tet_transcr_reg_TetR-rel_C_sf"/>
</dbReference>
<dbReference type="InterPro" id="IPR050109">
    <property type="entry name" value="HTH-type_TetR-like_transc_reg"/>
</dbReference>
<feature type="domain" description="HTH tetR-type" evidence="5">
    <location>
        <begin position="8"/>
        <end position="68"/>
    </location>
</feature>
<dbReference type="PROSITE" id="PS50977">
    <property type="entry name" value="HTH_TETR_2"/>
    <property type="match status" value="1"/>
</dbReference>
<dbReference type="PRINTS" id="PR00455">
    <property type="entry name" value="HTHTETR"/>
</dbReference>
<dbReference type="Proteomes" id="UP000287866">
    <property type="component" value="Unassembled WGS sequence"/>
</dbReference>
<evidence type="ECO:0000259" key="5">
    <source>
        <dbReference type="PROSITE" id="PS50977"/>
    </source>
</evidence>
<keyword evidence="7" id="KW-1185">Reference proteome</keyword>
<dbReference type="EMBL" id="SAYU02000104">
    <property type="protein sequence ID" value="NHA70164.1"/>
    <property type="molecule type" value="Genomic_DNA"/>
</dbReference>
<reference evidence="6" key="1">
    <citation type="submission" date="2020-03" db="EMBL/GenBank/DDBJ databases">
        <title>Phycicoccus flavus sp. nov., a novel endophytic actinobacterium isolated from branch of Kandelia candel.</title>
        <authorList>
            <person name="Tuo L."/>
        </authorList>
    </citation>
    <scope>NUCLEOTIDE SEQUENCE</scope>
    <source>
        <strain evidence="6">CMS6Z-2</strain>
    </source>
</reference>
<evidence type="ECO:0000256" key="4">
    <source>
        <dbReference type="PROSITE-ProRule" id="PRU00335"/>
    </source>
</evidence>
<proteinExistence type="predicted"/>
<dbReference type="PROSITE" id="PS01081">
    <property type="entry name" value="HTH_TETR_1"/>
    <property type="match status" value="1"/>
</dbReference>
<evidence type="ECO:0000256" key="2">
    <source>
        <dbReference type="ARBA" id="ARBA00023125"/>
    </source>
</evidence>
<dbReference type="NCBIfam" id="NF041196">
    <property type="entry name" value="ScbR_bind_reg"/>
    <property type="match status" value="1"/>
</dbReference>
<dbReference type="InterPro" id="IPR009057">
    <property type="entry name" value="Homeodomain-like_sf"/>
</dbReference>
<dbReference type="PANTHER" id="PTHR30055">
    <property type="entry name" value="HTH-TYPE TRANSCRIPTIONAL REGULATOR RUTR"/>
    <property type="match status" value="1"/>
</dbReference>
<dbReference type="PANTHER" id="PTHR30055:SF234">
    <property type="entry name" value="HTH-TYPE TRANSCRIPTIONAL REGULATOR BETI"/>
    <property type="match status" value="1"/>
</dbReference>
<evidence type="ECO:0000313" key="7">
    <source>
        <dbReference type="Proteomes" id="UP000287866"/>
    </source>
</evidence>
<comment type="caution">
    <text evidence="6">The sequence shown here is derived from an EMBL/GenBank/DDBJ whole genome shotgun (WGS) entry which is preliminary data.</text>
</comment>
<dbReference type="Pfam" id="PF21935">
    <property type="entry name" value="TetR_C_45"/>
    <property type="match status" value="1"/>
</dbReference>
<evidence type="ECO:0000256" key="3">
    <source>
        <dbReference type="ARBA" id="ARBA00023163"/>
    </source>
</evidence>
<dbReference type="InterPro" id="IPR023772">
    <property type="entry name" value="DNA-bd_HTH_TetR-type_CS"/>
</dbReference>
<name>A0A8T6R8Y7_9MICO</name>
<dbReference type="RefSeq" id="WP_165567013.1">
    <property type="nucleotide sequence ID" value="NZ_SAYU02000104.1"/>
</dbReference>
<dbReference type="InterPro" id="IPR001647">
    <property type="entry name" value="HTH_TetR"/>
</dbReference>
<dbReference type="Gene3D" id="1.10.357.10">
    <property type="entry name" value="Tetracycline Repressor, domain 2"/>
    <property type="match status" value="1"/>
</dbReference>
<accession>A0A8T6R8Y7</accession>
<keyword evidence="2 4" id="KW-0238">DNA-binding</keyword>
<evidence type="ECO:0000256" key="1">
    <source>
        <dbReference type="ARBA" id="ARBA00023015"/>
    </source>
</evidence>
<evidence type="ECO:0000313" key="6">
    <source>
        <dbReference type="EMBL" id="NHA70164.1"/>
    </source>
</evidence>
<dbReference type="InterPro" id="IPR047923">
    <property type="entry name" value="ArpA-like"/>
</dbReference>
<keyword evidence="3" id="KW-0804">Transcription</keyword>
<protein>
    <submittedName>
        <fullName evidence="6">TetR/AcrR family transcriptional regulator</fullName>
    </submittedName>
</protein>
<dbReference type="SUPFAM" id="SSF48498">
    <property type="entry name" value="Tetracyclin repressor-like, C-terminal domain"/>
    <property type="match status" value="1"/>
</dbReference>
<dbReference type="SUPFAM" id="SSF46689">
    <property type="entry name" value="Homeodomain-like"/>
    <property type="match status" value="1"/>
</dbReference>
<dbReference type="Pfam" id="PF00440">
    <property type="entry name" value="TetR_N"/>
    <property type="match status" value="1"/>
</dbReference>
<dbReference type="GO" id="GO:0003700">
    <property type="term" value="F:DNA-binding transcription factor activity"/>
    <property type="evidence" value="ECO:0007669"/>
    <property type="project" value="TreeGrafter"/>
</dbReference>